<dbReference type="PROSITE" id="PS50043">
    <property type="entry name" value="HTH_LUXR_2"/>
    <property type="match status" value="1"/>
</dbReference>
<dbReference type="CDD" id="cd06170">
    <property type="entry name" value="LuxR_C_like"/>
    <property type="match status" value="1"/>
</dbReference>
<dbReference type="PANTHER" id="PTHR44688:SF16">
    <property type="entry name" value="DNA-BINDING TRANSCRIPTIONAL ACTIVATOR DEVR_DOSR"/>
    <property type="match status" value="1"/>
</dbReference>
<geneLocation type="plasmid" evidence="5 6">
    <name>unnamed1</name>
</geneLocation>
<evidence type="ECO:0000313" key="6">
    <source>
        <dbReference type="Proteomes" id="UP001623290"/>
    </source>
</evidence>
<evidence type="ECO:0000259" key="4">
    <source>
        <dbReference type="PROSITE" id="PS50043"/>
    </source>
</evidence>
<keyword evidence="3" id="KW-0804">Transcription</keyword>
<feature type="domain" description="HTH luxR-type" evidence="4">
    <location>
        <begin position="162"/>
        <end position="227"/>
    </location>
</feature>
<dbReference type="InterPro" id="IPR000792">
    <property type="entry name" value="Tscrpt_reg_LuxR_C"/>
</dbReference>
<accession>A0ABZ1E4H1</accession>
<protein>
    <submittedName>
        <fullName evidence="5">Autoinducer binding domain-containing protein</fullName>
    </submittedName>
</protein>
<evidence type="ECO:0000313" key="5">
    <source>
        <dbReference type="EMBL" id="WRY35366.1"/>
    </source>
</evidence>
<dbReference type="PANTHER" id="PTHR44688">
    <property type="entry name" value="DNA-BINDING TRANSCRIPTIONAL ACTIVATOR DEVR_DOSR"/>
    <property type="match status" value="1"/>
</dbReference>
<keyword evidence="1" id="KW-0805">Transcription regulation</keyword>
<dbReference type="PRINTS" id="PR00038">
    <property type="entry name" value="HTHLUXR"/>
</dbReference>
<organism evidence="5 6">
    <name type="scientific">Thioclava litoralis</name>
    <dbReference type="NCBI Taxonomy" id="3076557"/>
    <lineage>
        <taxon>Bacteria</taxon>
        <taxon>Pseudomonadati</taxon>
        <taxon>Pseudomonadota</taxon>
        <taxon>Alphaproteobacteria</taxon>
        <taxon>Rhodobacterales</taxon>
        <taxon>Paracoccaceae</taxon>
        <taxon>Thioclava</taxon>
    </lineage>
</organism>
<dbReference type="EMBL" id="CP135444">
    <property type="protein sequence ID" value="WRY35366.1"/>
    <property type="molecule type" value="Genomic_DNA"/>
</dbReference>
<dbReference type="SUPFAM" id="SSF75516">
    <property type="entry name" value="Pheromone-binding domain of LuxR-like quorum-sensing transcription factors"/>
    <property type="match status" value="1"/>
</dbReference>
<dbReference type="Proteomes" id="UP001623290">
    <property type="component" value="Plasmid unnamed1"/>
</dbReference>
<dbReference type="Pfam" id="PF00196">
    <property type="entry name" value="GerE"/>
    <property type="match status" value="1"/>
</dbReference>
<dbReference type="SMART" id="SM00421">
    <property type="entry name" value="HTH_LUXR"/>
    <property type="match status" value="1"/>
</dbReference>
<dbReference type="InterPro" id="IPR036388">
    <property type="entry name" value="WH-like_DNA-bd_sf"/>
</dbReference>
<evidence type="ECO:0000256" key="3">
    <source>
        <dbReference type="ARBA" id="ARBA00023163"/>
    </source>
</evidence>
<keyword evidence="6" id="KW-1185">Reference proteome</keyword>
<keyword evidence="2" id="KW-0238">DNA-binding</keyword>
<dbReference type="PROSITE" id="PS00622">
    <property type="entry name" value="HTH_LUXR_1"/>
    <property type="match status" value="1"/>
</dbReference>
<dbReference type="Gene3D" id="1.10.10.10">
    <property type="entry name" value="Winged helix-like DNA-binding domain superfamily/Winged helix DNA-binding domain"/>
    <property type="match status" value="1"/>
</dbReference>
<gene>
    <name evidence="5" type="ORF">RPE78_14010</name>
</gene>
<dbReference type="InterPro" id="IPR016032">
    <property type="entry name" value="Sig_transdc_resp-reg_C-effctor"/>
</dbReference>
<dbReference type="InterPro" id="IPR036693">
    <property type="entry name" value="TF_LuxR_autoind-bd_dom_sf"/>
</dbReference>
<keyword evidence="5" id="KW-0614">Plasmid</keyword>
<evidence type="ECO:0000256" key="1">
    <source>
        <dbReference type="ARBA" id="ARBA00023015"/>
    </source>
</evidence>
<dbReference type="Pfam" id="PF03472">
    <property type="entry name" value="Autoind_bind"/>
    <property type="match status" value="1"/>
</dbReference>
<proteinExistence type="predicted"/>
<sequence>MRDSTGAAATKLTDTIEHNLAHLDFDYYAICAIGAQDFTAAKSLPTMHVTNYPEEWARHYASQQLYSYDPVLQFGRLVSYPVKWSDLKHASGYGDTHGHVQRQAQDFGLYSGICMSIHNLDGSLLLASLSKANPCALNDTLMNEAARALQSLNGVSASLKLAGKNDYDLTKREIECLSWAAIGKTSSDISAILHISNNTVDCHFKSAMRKLAANSRTFAIIKAMRSGILSI</sequence>
<dbReference type="InterPro" id="IPR005143">
    <property type="entry name" value="TF_LuxR_autoind-bd_dom"/>
</dbReference>
<dbReference type="Gene3D" id="3.30.450.80">
    <property type="entry name" value="Transcription factor LuxR-like, autoinducer-binding domain"/>
    <property type="match status" value="1"/>
</dbReference>
<dbReference type="RefSeq" id="WP_330647139.1">
    <property type="nucleotide sequence ID" value="NZ_CP135444.1"/>
</dbReference>
<name>A0ABZ1E4H1_9RHOB</name>
<reference evidence="5 6" key="1">
    <citation type="submission" date="2023-09" db="EMBL/GenBank/DDBJ databases">
        <title>Thioclava shenzhenensis sp. nov., a multidrug resistant bacteria-antagonizing species isolated from coastal seawater.</title>
        <authorList>
            <person name="Long M."/>
        </authorList>
    </citation>
    <scope>NUCLEOTIDE SEQUENCE [LARGE SCALE GENOMIC DNA]</scope>
    <source>
        <strain evidence="5 6">FTW29</strain>
        <plasmid evidence="5 6">unnamed1</plasmid>
    </source>
</reference>
<evidence type="ECO:0000256" key="2">
    <source>
        <dbReference type="ARBA" id="ARBA00023125"/>
    </source>
</evidence>
<dbReference type="SUPFAM" id="SSF46894">
    <property type="entry name" value="C-terminal effector domain of the bipartite response regulators"/>
    <property type="match status" value="1"/>
</dbReference>